<keyword evidence="3" id="KW-1185">Reference proteome</keyword>
<evidence type="ECO:0000313" key="3">
    <source>
        <dbReference type="Proteomes" id="UP001208689"/>
    </source>
</evidence>
<dbReference type="InterPro" id="IPR022026">
    <property type="entry name" value="DUF5981"/>
</dbReference>
<dbReference type="PANTHER" id="PTHR38755:SF1">
    <property type="entry name" value="METHYLENE-TETRAHYDROFOLATE REDUCTASE C-TERMINAL DOMAIN-CONTAINING PROTEIN"/>
    <property type="match status" value="1"/>
</dbReference>
<evidence type="ECO:0000259" key="1">
    <source>
        <dbReference type="Pfam" id="PF12225"/>
    </source>
</evidence>
<dbReference type="Proteomes" id="UP001208689">
    <property type="component" value="Chromosome"/>
</dbReference>
<dbReference type="Pfam" id="PF12225">
    <property type="entry name" value="DUF5981"/>
    <property type="match status" value="1"/>
</dbReference>
<reference evidence="2" key="1">
    <citation type="submission" date="2022-09" db="EMBL/GenBank/DDBJ databases">
        <title>Actin cytoskeleton and complex cell architecture in an #Asgard archaeon.</title>
        <authorList>
            <person name="Ponce Toledo R.I."/>
            <person name="Schleper C."/>
            <person name="Rodrigues Oliveira T."/>
            <person name="Wollweber F."/>
            <person name="Xu J."/>
            <person name="Rittmann S."/>
            <person name="Klingl A."/>
            <person name="Pilhofer M."/>
        </authorList>
    </citation>
    <scope>NUCLEOTIDE SEQUENCE</scope>
    <source>
        <strain evidence="2">B-35</strain>
    </source>
</reference>
<protein>
    <recommendedName>
        <fullName evidence="1">Methylene-tetrahydrofolate reductase C-terminal-like domain-containing protein</fullName>
    </recommendedName>
</protein>
<dbReference type="EMBL" id="CP104013">
    <property type="protein sequence ID" value="UYP46122.1"/>
    <property type="molecule type" value="Genomic_DNA"/>
</dbReference>
<accession>A0ABY6HTC0</accession>
<name>A0ABY6HTC0_9ARCH</name>
<dbReference type="PANTHER" id="PTHR38755">
    <property type="entry name" value="5,10-METHYLENETETRAHYDROFOLATE REDUCTASE"/>
    <property type="match status" value="1"/>
</dbReference>
<gene>
    <name evidence="2" type="ORF">NEF87_002407</name>
</gene>
<sequence>MKKIYVIWSFLDVFNGFFYQILTKNTYSPYFFLKCSTFYFGINKEDQISIKLLKLGFKYMILTVSKPWSEIRDACKQWDLQTVAVISCGSCSAQCGTGGTEGLKKIVDSLEQDGIQIAASIVIEEPCDKRLVKTDLRHIQNETQKIDGYIVASCGMGAQTVREVTDKPVIITTDTIMMSQTERIGLYHEKCRACGKCVLNETGGICPITACAKSLLNGPCGGVIDGKCEMGGYQNDCGWVAIYNRLKKLDKLELFSKVRPPRDWSLVTKRSTVNQRKEMKDYYACEE</sequence>
<organism evidence="2 3">
    <name type="scientific">Candidatus Lokiarchaeum ossiferum</name>
    <dbReference type="NCBI Taxonomy" id="2951803"/>
    <lineage>
        <taxon>Archaea</taxon>
        <taxon>Promethearchaeati</taxon>
        <taxon>Promethearchaeota</taxon>
        <taxon>Promethearchaeia</taxon>
        <taxon>Promethearchaeales</taxon>
        <taxon>Promethearchaeaceae</taxon>
        <taxon>Candidatus Lokiarchaeum</taxon>
    </lineage>
</organism>
<proteinExistence type="predicted"/>
<feature type="domain" description="Methylene-tetrahydrofolate reductase C-terminal-like" evidence="1">
    <location>
        <begin position="172"/>
        <end position="265"/>
    </location>
</feature>
<evidence type="ECO:0000313" key="2">
    <source>
        <dbReference type="EMBL" id="UYP46122.1"/>
    </source>
</evidence>